<evidence type="ECO:0000313" key="2">
    <source>
        <dbReference type="EMBL" id="QRX38704.1"/>
    </source>
</evidence>
<accession>A0A894TKJ2</accession>
<name>A0A894TKJ2_STAEP</name>
<organism evidence="2">
    <name type="scientific">Staphylococcus epidermidis</name>
    <dbReference type="NCBI Taxonomy" id="1282"/>
    <lineage>
        <taxon>Bacteria</taxon>
        <taxon>Bacillati</taxon>
        <taxon>Bacillota</taxon>
        <taxon>Bacilli</taxon>
        <taxon>Bacillales</taxon>
        <taxon>Staphylococcaceae</taxon>
        <taxon>Staphylococcus</taxon>
    </lineage>
</organism>
<sequence length="69" mass="8194">MLNIYVAILLGILFIIIYSVFNTLLYNMNYRRMNRKENMNRKMIMINLISHGVIALIMVSVAIYLSYFK</sequence>
<keyword evidence="1" id="KW-0812">Transmembrane</keyword>
<dbReference type="EMBL" id="MW368309">
    <property type="protein sequence ID" value="QRX38704.1"/>
    <property type="molecule type" value="Genomic_DNA"/>
</dbReference>
<reference evidence="2" key="1">
    <citation type="submission" date="2020-12" db="EMBL/GenBank/DDBJ databases">
        <title>Staphylococcus epidermidis phages transfer antimicrobial resistance plasmids and mobilize chromosomal islands.</title>
        <authorList>
            <person name="Fisarova L."/>
            <person name="Botka T."/>
            <person name="Du X."/>
            <person name="Maslanova I."/>
            <person name="Bardy P."/>
            <person name="Pantucek R."/>
            <person name="Muhlenbruch L."/>
            <person name="Benesik M."/>
            <person name="Winstel V."/>
            <person name="Larsen J."/>
            <person name="Rosenstein R."/>
            <person name="Peschel A."/>
            <person name="Doskar J."/>
        </authorList>
    </citation>
    <scope>NUCLEOTIDE SEQUENCE</scope>
    <source>
        <strain evidence="2">SE48</strain>
    </source>
</reference>
<evidence type="ECO:0000256" key="1">
    <source>
        <dbReference type="SAM" id="Phobius"/>
    </source>
</evidence>
<protein>
    <submittedName>
        <fullName evidence="2">Membrane-associated protein</fullName>
    </submittedName>
</protein>
<feature type="transmembrane region" description="Helical" evidence="1">
    <location>
        <begin position="46"/>
        <end position="67"/>
    </location>
</feature>
<dbReference type="AlphaFoldDB" id="A0A894TKJ2"/>
<feature type="transmembrane region" description="Helical" evidence="1">
    <location>
        <begin position="6"/>
        <end position="25"/>
    </location>
</feature>
<proteinExistence type="predicted"/>
<keyword evidence="1" id="KW-1133">Transmembrane helix</keyword>
<keyword evidence="1" id="KW-0472">Membrane</keyword>